<keyword evidence="4" id="KW-1185">Reference proteome</keyword>
<evidence type="ECO:0000256" key="2">
    <source>
        <dbReference type="SAM" id="SignalP"/>
    </source>
</evidence>
<gene>
    <name evidence="3" type="ORF">BASA50_007210</name>
</gene>
<feature type="signal peptide" evidence="2">
    <location>
        <begin position="1"/>
        <end position="18"/>
    </location>
</feature>
<feature type="region of interest" description="Disordered" evidence="1">
    <location>
        <begin position="338"/>
        <end position="421"/>
    </location>
</feature>
<feature type="chain" id="PRO_5047286314" evidence="2">
    <location>
        <begin position="19"/>
        <end position="421"/>
    </location>
</feature>
<feature type="region of interest" description="Disordered" evidence="1">
    <location>
        <begin position="44"/>
        <end position="79"/>
    </location>
</feature>
<feature type="compositionally biased region" description="Low complexity" evidence="1">
    <location>
        <begin position="372"/>
        <end position="408"/>
    </location>
</feature>
<feature type="compositionally biased region" description="Polar residues" evidence="1">
    <location>
        <begin position="66"/>
        <end position="78"/>
    </location>
</feature>
<comment type="caution">
    <text evidence="3">The sequence shown here is derived from an EMBL/GenBank/DDBJ whole genome shotgun (WGS) entry which is preliminary data.</text>
</comment>
<name>A0ABQ8F7N5_9FUNG</name>
<feature type="compositionally biased region" description="Low complexity" evidence="1">
    <location>
        <begin position="344"/>
        <end position="356"/>
    </location>
</feature>
<sequence>MKFSTGIILSILSANVFAIEHLNGAHPGSLLARRAVVADADGPFLQKRNNGKEQEEQEEQEEQTKPKTSVPNPDSSQKPYVYVKDTFDFYKSYKPGDSTQEGLTNFPKYVLTQDDEGKGARKKGYTSLGSGRGKSRFGDAPGGSSSRVLGSIKKILYRKKPEVGLIAIKKEALTSSNRVANNFGGRGGKEIGGEVYAMLKYAAKTSWDYQELYNNPETSPFCLKLPPSTSVGLKERYNGLQDNVMDHIEKHISNIEAAIEHIAEHPEQVISGLEKLMTQTDSFYEKILVFKSGYPKWLKQLEIFDDAHLKYFEMHTNDAEEYKNNLSSRFNKIKEMVEDHRTNSKQSCSSKSLSSSRRSKGRLGIKTKSSKDGASSSAQSKSEASGSAQSKDGASSSAPSKSEASSIAQSKDEASSSAPLG</sequence>
<evidence type="ECO:0000313" key="4">
    <source>
        <dbReference type="Proteomes" id="UP001648503"/>
    </source>
</evidence>
<dbReference type="Proteomes" id="UP001648503">
    <property type="component" value="Unassembled WGS sequence"/>
</dbReference>
<keyword evidence="2" id="KW-0732">Signal</keyword>
<evidence type="ECO:0000256" key="1">
    <source>
        <dbReference type="SAM" id="MobiDB-lite"/>
    </source>
</evidence>
<evidence type="ECO:0000313" key="3">
    <source>
        <dbReference type="EMBL" id="KAH6593652.1"/>
    </source>
</evidence>
<reference evidence="3 4" key="1">
    <citation type="submission" date="2021-02" db="EMBL/GenBank/DDBJ databases">
        <title>Variation within the Batrachochytrium salamandrivorans European outbreak.</title>
        <authorList>
            <person name="Kelly M."/>
            <person name="Pasmans F."/>
            <person name="Shea T.P."/>
            <person name="Munoz J.F."/>
            <person name="Carranza S."/>
            <person name="Cuomo C.A."/>
            <person name="Martel A."/>
        </authorList>
    </citation>
    <scope>NUCLEOTIDE SEQUENCE [LARGE SCALE GENOMIC DNA]</scope>
    <source>
        <strain evidence="3 4">AMFP18/2</strain>
    </source>
</reference>
<organism evidence="3 4">
    <name type="scientific">Batrachochytrium salamandrivorans</name>
    <dbReference type="NCBI Taxonomy" id="1357716"/>
    <lineage>
        <taxon>Eukaryota</taxon>
        <taxon>Fungi</taxon>
        <taxon>Fungi incertae sedis</taxon>
        <taxon>Chytridiomycota</taxon>
        <taxon>Chytridiomycota incertae sedis</taxon>
        <taxon>Chytridiomycetes</taxon>
        <taxon>Rhizophydiales</taxon>
        <taxon>Rhizophydiales incertae sedis</taxon>
        <taxon>Batrachochytrium</taxon>
    </lineage>
</organism>
<feature type="region of interest" description="Disordered" evidence="1">
    <location>
        <begin position="115"/>
        <end position="145"/>
    </location>
</feature>
<accession>A0ABQ8F7N5</accession>
<proteinExistence type="predicted"/>
<dbReference type="EMBL" id="JAFCIX010000349">
    <property type="protein sequence ID" value="KAH6593652.1"/>
    <property type="molecule type" value="Genomic_DNA"/>
</dbReference>
<protein>
    <submittedName>
        <fullName evidence="3">Uncharacterized protein</fullName>
    </submittedName>
</protein>